<dbReference type="EMBL" id="CAFBMM010000029">
    <property type="protein sequence ID" value="CAB4905681.1"/>
    <property type="molecule type" value="Genomic_DNA"/>
</dbReference>
<organism evidence="7">
    <name type="scientific">freshwater metagenome</name>
    <dbReference type="NCBI Taxonomy" id="449393"/>
    <lineage>
        <taxon>unclassified sequences</taxon>
        <taxon>metagenomes</taxon>
        <taxon>ecological metagenomes</taxon>
    </lineage>
</organism>
<keyword evidence="6" id="KW-0503">Monooxygenase</keyword>
<dbReference type="AlphaFoldDB" id="A0A6J6QY07"/>
<dbReference type="Pfam" id="PF00067">
    <property type="entry name" value="p450"/>
    <property type="match status" value="1"/>
</dbReference>
<evidence type="ECO:0000256" key="4">
    <source>
        <dbReference type="ARBA" id="ARBA00023002"/>
    </source>
</evidence>
<dbReference type="InterPro" id="IPR036396">
    <property type="entry name" value="Cyt_P450_sf"/>
</dbReference>
<dbReference type="PANTHER" id="PTHR46696">
    <property type="entry name" value="P450, PUTATIVE (EUROFUNG)-RELATED"/>
    <property type="match status" value="1"/>
</dbReference>
<evidence type="ECO:0000313" key="7">
    <source>
        <dbReference type="EMBL" id="CAB4714028.1"/>
    </source>
</evidence>
<name>A0A6J6QY07_9ZZZZ</name>
<keyword evidence="2" id="KW-0349">Heme</keyword>
<dbReference type="SUPFAM" id="SSF48264">
    <property type="entry name" value="Cytochrome P450"/>
    <property type="match status" value="1"/>
</dbReference>
<dbReference type="FunFam" id="1.10.630.10:FF:000018">
    <property type="entry name" value="Cytochrome P450 monooxygenase"/>
    <property type="match status" value="1"/>
</dbReference>
<evidence type="ECO:0000256" key="2">
    <source>
        <dbReference type="ARBA" id="ARBA00022617"/>
    </source>
</evidence>
<keyword evidence="5" id="KW-0408">Iron</keyword>
<dbReference type="GO" id="GO:0020037">
    <property type="term" value="F:heme binding"/>
    <property type="evidence" value="ECO:0007669"/>
    <property type="project" value="InterPro"/>
</dbReference>
<evidence type="ECO:0000313" key="8">
    <source>
        <dbReference type="EMBL" id="CAB4905681.1"/>
    </source>
</evidence>
<protein>
    <submittedName>
        <fullName evidence="7">Unannotated protein</fullName>
    </submittedName>
</protein>
<gene>
    <name evidence="7" type="ORF">UFOPK2683_00166</name>
    <name evidence="8" type="ORF">UFOPK3605_00744</name>
    <name evidence="9" type="ORF">UFOPK3897_01208</name>
    <name evidence="10" type="ORF">UFOPK4121_01225</name>
</gene>
<dbReference type="InterPro" id="IPR001128">
    <property type="entry name" value="Cyt_P450"/>
</dbReference>
<dbReference type="PRINTS" id="PR00359">
    <property type="entry name" value="BP450"/>
</dbReference>
<keyword evidence="4" id="KW-0560">Oxidoreductase</keyword>
<dbReference type="GO" id="GO:0005506">
    <property type="term" value="F:iron ion binding"/>
    <property type="evidence" value="ECO:0007669"/>
    <property type="project" value="InterPro"/>
</dbReference>
<dbReference type="InterPro" id="IPR002397">
    <property type="entry name" value="Cyt_P450_B"/>
</dbReference>
<evidence type="ECO:0000256" key="1">
    <source>
        <dbReference type="ARBA" id="ARBA00010617"/>
    </source>
</evidence>
<dbReference type="GO" id="GO:0036199">
    <property type="term" value="F:cholest-4-en-3-one 26-monooxygenase activity"/>
    <property type="evidence" value="ECO:0007669"/>
    <property type="project" value="TreeGrafter"/>
</dbReference>
<evidence type="ECO:0000256" key="6">
    <source>
        <dbReference type="ARBA" id="ARBA00023033"/>
    </source>
</evidence>
<evidence type="ECO:0000313" key="9">
    <source>
        <dbReference type="EMBL" id="CAB4982680.1"/>
    </source>
</evidence>
<proteinExistence type="inferred from homology"/>
<evidence type="ECO:0000256" key="3">
    <source>
        <dbReference type="ARBA" id="ARBA00022723"/>
    </source>
</evidence>
<dbReference type="EMBL" id="CAFBOF010000030">
    <property type="protein sequence ID" value="CAB4982680.1"/>
    <property type="molecule type" value="Genomic_DNA"/>
</dbReference>
<dbReference type="EMBL" id="CAEZYK010000005">
    <property type="protein sequence ID" value="CAB4714028.1"/>
    <property type="molecule type" value="Genomic_DNA"/>
</dbReference>
<comment type="similarity">
    <text evidence="1">Belongs to the cytochrome P450 family.</text>
</comment>
<dbReference type="GO" id="GO:0008395">
    <property type="term" value="F:steroid hydroxylase activity"/>
    <property type="evidence" value="ECO:0007669"/>
    <property type="project" value="TreeGrafter"/>
</dbReference>
<accession>A0A6J6QY07</accession>
<evidence type="ECO:0000313" key="10">
    <source>
        <dbReference type="EMBL" id="CAB5029514.1"/>
    </source>
</evidence>
<evidence type="ECO:0000256" key="5">
    <source>
        <dbReference type="ARBA" id="ARBA00023004"/>
    </source>
</evidence>
<keyword evidence="3" id="KW-0479">Metal-binding</keyword>
<reference evidence="7" key="1">
    <citation type="submission" date="2020-05" db="EMBL/GenBank/DDBJ databases">
        <authorList>
            <person name="Chiriac C."/>
            <person name="Salcher M."/>
            <person name="Ghai R."/>
            <person name="Kavagutti S V."/>
        </authorList>
    </citation>
    <scope>NUCLEOTIDE SEQUENCE</scope>
</reference>
<dbReference type="GO" id="GO:0006707">
    <property type="term" value="P:cholesterol catabolic process"/>
    <property type="evidence" value="ECO:0007669"/>
    <property type="project" value="TreeGrafter"/>
</dbReference>
<dbReference type="Gene3D" id="1.10.630.10">
    <property type="entry name" value="Cytochrome P450"/>
    <property type="match status" value="1"/>
</dbReference>
<dbReference type="CDD" id="cd11078">
    <property type="entry name" value="CYP130-like"/>
    <property type="match status" value="1"/>
</dbReference>
<dbReference type="PANTHER" id="PTHR46696:SF4">
    <property type="entry name" value="BIOTIN BIOSYNTHESIS CYTOCHROME P450"/>
    <property type="match status" value="1"/>
</dbReference>
<dbReference type="EMBL" id="CAFBPQ010000044">
    <property type="protein sequence ID" value="CAB5029514.1"/>
    <property type="molecule type" value="Genomic_DNA"/>
</dbReference>
<sequence>MEFDPFSETFFNDPYDIYRWLRNEAPVYRNENYGFWALSRFDDVVNAHRDWKTFSSTHGLTIDQLTNPNSGVGATMIITMDPPEHDHMRKLVSRVFTPRAMAELEPMIREVIVSHLSALDGEKNFDAVADFSAPFPVEIISIMLGVPKEDRQQIRHWTDAMLTRDSGDGRVSHANAEASLFLVGYFLELIADKRANPQDDMLSRLTEVEVADDDGTTRRLTDADIAGFATLLAAAGSETVTKLIGNAVVLFARNPNEWIKVLDNPLRSADAVEEVLRYWAPSQYQGRFSHRDSQFHGVTIPAGEPVLLLTGAANRDEREYEDPDRFDIDRPQGLRVGLGHGIHSCLGAALARSESRIAFEELRDRWPNYQVDESGLKRVQMSNVAGYSNVPIERV</sequence>